<dbReference type="PROSITE" id="PS00794">
    <property type="entry name" value="HPPK"/>
    <property type="match status" value="1"/>
</dbReference>
<keyword evidence="7 14" id="KW-0418">Kinase</keyword>
<evidence type="ECO:0000256" key="9">
    <source>
        <dbReference type="ARBA" id="ARBA00022909"/>
    </source>
</evidence>
<comment type="similarity">
    <text evidence="2">Belongs to the HPPK family.</text>
</comment>
<evidence type="ECO:0000256" key="7">
    <source>
        <dbReference type="ARBA" id="ARBA00022777"/>
    </source>
</evidence>
<keyword evidence="8" id="KW-0067">ATP-binding</keyword>
<evidence type="ECO:0000256" key="5">
    <source>
        <dbReference type="ARBA" id="ARBA00022679"/>
    </source>
</evidence>
<evidence type="ECO:0000313" key="15">
    <source>
        <dbReference type="Proteomes" id="UP000242733"/>
    </source>
</evidence>
<evidence type="ECO:0000259" key="13">
    <source>
        <dbReference type="PROSITE" id="PS00794"/>
    </source>
</evidence>
<dbReference type="GO" id="GO:0005524">
    <property type="term" value="F:ATP binding"/>
    <property type="evidence" value="ECO:0007669"/>
    <property type="project" value="UniProtKB-KW"/>
</dbReference>
<feature type="domain" description="7,8-dihydro-6-hydroxymethylpterin-pyrophosphokinase" evidence="13">
    <location>
        <begin position="91"/>
        <end position="102"/>
    </location>
</feature>
<dbReference type="InterPro" id="IPR035907">
    <property type="entry name" value="Hppk_sf"/>
</dbReference>
<dbReference type="GO" id="GO:0016301">
    <property type="term" value="F:kinase activity"/>
    <property type="evidence" value="ECO:0007669"/>
    <property type="project" value="UniProtKB-KW"/>
</dbReference>
<dbReference type="NCBIfam" id="TIGR01498">
    <property type="entry name" value="folK"/>
    <property type="match status" value="1"/>
</dbReference>
<comment type="caution">
    <text evidence="14">The sequence shown here is derived from an EMBL/GenBank/DDBJ whole genome shotgun (WGS) entry which is preliminary data.</text>
</comment>
<comment type="pathway">
    <text evidence="1">Cofactor biosynthesis; tetrahydrofolate biosynthesis; 2-amino-4-hydroxy-6-hydroxymethyl-7,8-dihydropteridine diphosphate from 7,8-dihydroneopterin triphosphate: step 4/4.</text>
</comment>
<dbReference type="Pfam" id="PF01288">
    <property type="entry name" value="HPPK"/>
    <property type="match status" value="1"/>
</dbReference>
<dbReference type="AlphaFoldDB" id="A0A2G6JBM0"/>
<reference evidence="14 15" key="1">
    <citation type="submission" date="2017-10" db="EMBL/GenBank/DDBJ databases">
        <title>Novel microbial diversity and functional potential in the marine mammal oral microbiome.</title>
        <authorList>
            <person name="Dudek N.K."/>
            <person name="Sun C.L."/>
            <person name="Burstein D."/>
            <person name="Kantor R.S."/>
            <person name="Aliaga Goltsman D.S."/>
            <person name="Bik E.M."/>
            <person name="Thomas B.C."/>
            <person name="Banfield J.F."/>
            <person name="Relman D.A."/>
        </authorList>
    </citation>
    <scope>NUCLEOTIDE SEQUENCE [LARGE SCALE GENOMIC DNA]</scope>
    <source>
        <strain evidence="14">DOLJORAL78_49_30</strain>
    </source>
</reference>
<organism evidence="14 15">
    <name type="scientific">Neptuniibacter caesariensis</name>
    <dbReference type="NCBI Taxonomy" id="207954"/>
    <lineage>
        <taxon>Bacteria</taxon>
        <taxon>Pseudomonadati</taxon>
        <taxon>Pseudomonadota</taxon>
        <taxon>Gammaproteobacteria</taxon>
        <taxon>Oceanospirillales</taxon>
        <taxon>Oceanospirillaceae</taxon>
        <taxon>Neptuniibacter</taxon>
    </lineage>
</organism>
<dbReference type="PANTHER" id="PTHR43071:SF1">
    <property type="entry name" value="2-AMINO-4-HYDROXY-6-HYDROXYMETHYLDIHYDROPTERIDINE PYROPHOSPHOKINASE"/>
    <property type="match status" value="1"/>
</dbReference>
<dbReference type="GO" id="GO:0003848">
    <property type="term" value="F:2-amino-4-hydroxy-6-hydroxymethyldihydropteridine diphosphokinase activity"/>
    <property type="evidence" value="ECO:0007669"/>
    <property type="project" value="UniProtKB-EC"/>
</dbReference>
<comment type="function">
    <text evidence="10">Catalyzes the transfer of pyrophosphate from adenosine triphosphate (ATP) to 6-hydroxymethyl-7,8-dihydropterin, an enzymatic step in folate biosynthesis pathway.</text>
</comment>
<dbReference type="EC" id="2.7.6.3" evidence="3"/>
<evidence type="ECO:0000256" key="1">
    <source>
        <dbReference type="ARBA" id="ARBA00005051"/>
    </source>
</evidence>
<dbReference type="GO" id="GO:0046656">
    <property type="term" value="P:folic acid biosynthetic process"/>
    <property type="evidence" value="ECO:0007669"/>
    <property type="project" value="UniProtKB-KW"/>
</dbReference>
<dbReference type="SUPFAM" id="SSF55083">
    <property type="entry name" value="6-hydroxymethyl-7,8-dihydropterin pyrophosphokinase, HPPK"/>
    <property type="match status" value="1"/>
</dbReference>
<accession>A0A2G6JBM0</accession>
<protein>
    <recommendedName>
        <fullName evidence="4">2-amino-4-hydroxy-6-hydroxymethyldihydropteridine pyrophosphokinase</fullName>
        <ecNumber evidence="3">2.7.6.3</ecNumber>
    </recommendedName>
    <alternativeName>
        <fullName evidence="11">6-hydroxymethyl-7,8-dihydropterin pyrophosphokinase</fullName>
    </alternativeName>
    <alternativeName>
        <fullName evidence="12">7,8-dihydro-6-hydroxymethylpterin-pyrophosphokinase</fullName>
    </alternativeName>
</protein>
<evidence type="ECO:0000256" key="11">
    <source>
        <dbReference type="ARBA" id="ARBA00029766"/>
    </source>
</evidence>
<keyword evidence="5" id="KW-0808">Transferase</keyword>
<evidence type="ECO:0000256" key="3">
    <source>
        <dbReference type="ARBA" id="ARBA00013253"/>
    </source>
</evidence>
<dbReference type="EMBL" id="PDSG01000004">
    <property type="protein sequence ID" value="PIE20793.1"/>
    <property type="molecule type" value="Genomic_DNA"/>
</dbReference>
<dbReference type="GO" id="GO:0046654">
    <property type="term" value="P:tetrahydrofolate biosynthetic process"/>
    <property type="evidence" value="ECO:0007669"/>
    <property type="project" value="UniProtKB-UniPathway"/>
</dbReference>
<name>A0A2G6JBM0_NEPCE</name>
<evidence type="ECO:0000256" key="2">
    <source>
        <dbReference type="ARBA" id="ARBA00005810"/>
    </source>
</evidence>
<evidence type="ECO:0000313" key="14">
    <source>
        <dbReference type="EMBL" id="PIE20793.1"/>
    </source>
</evidence>
<evidence type="ECO:0000256" key="10">
    <source>
        <dbReference type="ARBA" id="ARBA00029409"/>
    </source>
</evidence>
<dbReference type="UniPathway" id="UPA00077">
    <property type="reaction ID" value="UER00155"/>
</dbReference>
<keyword evidence="6" id="KW-0547">Nucleotide-binding</keyword>
<dbReference type="Gene3D" id="3.30.70.560">
    <property type="entry name" value="7,8-Dihydro-6-hydroxymethylpterin-pyrophosphokinase HPPK"/>
    <property type="match status" value="1"/>
</dbReference>
<gene>
    <name evidence="14" type="primary">folK</name>
    <name evidence="14" type="ORF">CSA61_01155</name>
</gene>
<dbReference type="CDD" id="cd00483">
    <property type="entry name" value="HPPK"/>
    <property type="match status" value="1"/>
</dbReference>
<evidence type="ECO:0000256" key="4">
    <source>
        <dbReference type="ARBA" id="ARBA00016218"/>
    </source>
</evidence>
<keyword evidence="9" id="KW-0289">Folate biosynthesis</keyword>
<evidence type="ECO:0000256" key="8">
    <source>
        <dbReference type="ARBA" id="ARBA00022840"/>
    </source>
</evidence>
<dbReference type="Proteomes" id="UP000242733">
    <property type="component" value="Unassembled WGS sequence"/>
</dbReference>
<dbReference type="InterPro" id="IPR000550">
    <property type="entry name" value="Hppk"/>
</dbReference>
<sequence>MSTAQVCYIGLGSNLKQPLKQVSDAIEALALLPETELLCTSSLYRSAPVGPQDQPDFINAVAQIETSLSPLELLNQLQAIEQQQQRVRERHWGPRTLDLDILLYADQIIASERLTVPHAYMTERSFVLYPLAEISPDLVMPDGEKLSALIATCPLGSLTKI</sequence>
<dbReference type="PANTHER" id="PTHR43071">
    <property type="entry name" value="2-AMINO-4-HYDROXY-6-HYDROXYMETHYLDIHYDROPTERIDINE PYROPHOSPHOKINASE"/>
    <property type="match status" value="1"/>
</dbReference>
<proteinExistence type="inferred from homology"/>
<evidence type="ECO:0000256" key="6">
    <source>
        <dbReference type="ARBA" id="ARBA00022741"/>
    </source>
</evidence>
<evidence type="ECO:0000256" key="12">
    <source>
        <dbReference type="ARBA" id="ARBA00033413"/>
    </source>
</evidence>